<evidence type="ECO:0000259" key="6">
    <source>
        <dbReference type="Pfam" id="PF00251"/>
    </source>
</evidence>
<protein>
    <recommendedName>
        <fullName evidence="2">beta-fructofuranosidase</fullName>
        <ecNumber evidence="2">3.2.1.26</ecNumber>
    </recommendedName>
</protein>
<dbReference type="SMART" id="SM00640">
    <property type="entry name" value="Glyco_32"/>
    <property type="match status" value="1"/>
</dbReference>
<keyword evidence="3 5" id="KW-0378">Hydrolase</keyword>
<dbReference type="RefSeq" id="WP_068682963.1">
    <property type="nucleotide sequence ID" value="NZ_LYPA01000054.1"/>
</dbReference>
<gene>
    <name evidence="8" type="ORF">A7K91_13855</name>
</gene>
<dbReference type="SUPFAM" id="SSF49899">
    <property type="entry name" value="Concanavalin A-like lectins/glucanases"/>
    <property type="match status" value="1"/>
</dbReference>
<evidence type="ECO:0000256" key="4">
    <source>
        <dbReference type="ARBA" id="ARBA00023295"/>
    </source>
</evidence>
<dbReference type="PROSITE" id="PS00609">
    <property type="entry name" value="GLYCOSYL_HYDROL_F32"/>
    <property type="match status" value="1"/>
</dbReference>
<reference evidence="8 9" key="1">
    <citation type="submission" date="2016-05" db="EMBL/GenBank/DDBJ databases">
        <title>Paenibacillus oryzae. sp. nov., isolated from the rice root.</title>
        <authorList>
            <person name="Zhang J."/>
            <person name="Zhang X."/>
        </authorList>
    </citation>
    <scope>NUCLEOTIDE SEQUENCE [LARGE SCALE GENOMIC DNA]</scope>
    <source>
        <strain evidence="8 9">1DrF-4</strain>
    </source>
</reference>
<dbReference type="InterPro" id="IPR023296">
    <property type="entry name" value="Glyco_hydro_beta-prop_sf"/>
</dbReference>
<dbReference type="GO" id="GO:0005975">
    <property type="term" value="P:carbohydrate metabolic process"/>
    <property type="evidence" value="ECO:0007669"/>
    <property type="project" value="InterPro"/>
</dbReference>
<keyword evidence="9" id="KW-1185">Reference proteome</keyword>
<dbReference type="PANTHER" id="PTHR43101:SF1">
    <property type="entry name" value="BETA-FRUCTOSIDASE"/>
    <property type="match status" value="1"/>
</dbReference>
<dbReference type="InterPro" id="IPR013148">
    <property type="entry name" value="Glyco_hydro_32_N"/>
</dbReference>
<name>A0A1A5YJ71_9BACL</name>
<sequence>MDKILEASDYIKKNIGKVDKRPHFHFTPEIGWMNDPNGFSFFKGSYHLFYQHNPYDVVWNNIHWGHATTTDFIRWSYQPTALANDKSYDANGCFSGSAIEKDGKLYLMYTGHIDPNLNGIKAEEQIRQYQCIAVSEDGISFAKHENNPVIAEQELPEGYLICDFRDPKVWQEGDMYYCVLAVRNTNRRGEILMFSSSDLIEWTFASSIYQSKPEDNLLLECPDYFKVDGKDVLLFSTMPCDPQYKGDISHKTSYAIGKLVYGQGRFFVESEGLLDYGSNFYAPQTTEGEFGERLLIGWMQKWTQAAPPEGMLFNGMMSLPRELSVRGNQLIQRPVKHIQSYFAAAITLEEVSLLQDEILPLPEGDMGHIHVEIADEKGQFMIELRKSGNQAVRVLVDRRCGKLELSSDYGDEQPVALELSRLGTVELDIYMDLYSVELFLNNGEKVWTTTSYEKQGRGLSISAASACSIAQIVYAPFLLEQTEQLAGQAE</sequence>
<comment type="similarity">
    <text evidence="1 5">Belongs to the glycosyl hydrolase 32 family.</text>
</comment>
<dbReference type="STRING" id="1844972.A7K91_13855"/>
<dbReference type="CDD" id="cd08996">
    <property type="entry name" value="GH32_FFase"/>
    <property type="match status" value="1"/>
</dbReference>
<dbReference type="Pfam" id="PF08244">
    <property type="entry name" value="Glyco_hydro_32C"/>
    <property type="match status" value="1"/>
</dbReference>
<dbReference type="Pfam" id="PF00251">
    <property type="entry name" value="Glyco_hydro_32N"/>
    <property type="match status" value="1"/>
</dbReference>
<organism evidence="8 9">
    <name type="scientific">Paenibacillus oryzae</name>
    <dbReference type="NCBI Taxonomy" id="1844972"/>
    <lineage>
        <taxon>Bacteria</taxon>
        <taxon>Bacillati</taxon>
        <taxon>Bacillota</taxon>
        <taxon>Bacilli</taxon>
        <taxon>Bacillales</taxon>
        <taxon>Paenibacillaceae</taxon>
        <taxon>Paenibacillus</taxon>
    </lineage>
</organism>
<dbReference type="InterPro" id="IPR013320">
    <property type="entry name" value="ConA-like_dom_sf"/>
</dbReference>
<evidence type="ECO:0000256" key="2">
    <source>
        <dbReference type="ARBA" id="ARBA00012758"/>
    </source>
</evidence>
<keyword evidence="4 5" id="KW-0326">Glycosidase</keyword>
<dbReference type="EC" id="3.2.1.26" evidence="2"/>
<evidence type="ECO:0000313" key="9">
    <source>
        <dbReference type="Proteomes" id="UP000092024"/>
    </source>
</evidence>
<dbReference type="SUPFAM" id="SSF75005">
    <property type="entry name" value="Arabinanase/levansucrase/invertase"/>
    <property type="match status" value="1"/>
</dbReference>
<dbReference type="GO" id="GO:0004564">
    <property type="term" value="F:beta-fructofuranosidase activity"/>
    <property type="evidence" value="ECO:0007669"/>
    <property type="project" value="UniProtKB-EC"/>
</dbReference>
<comment type="caution">
    <text evidence="8">The sequence shown here is derived from an EMBL/GenBank/DDBJ whole genome shotgun (WGS) entry which is preliminary data.</text>
</comment>
<evidence type="ECO:0000256" key="1">
    <source>
        <dbReference type="ARBA" id="ARBA00009902"/>
    </source>
</evidence>
<dbReference type="InterPro" id="IPR001362">
    <property type="entry name" value="Glyco_hydro_32"/>
</dbReference>
<accession>A0A1A5YJ71</accession>
<feature type="domain" description="Glycosyl hydrolase family 32 N-terminal" evidence="6">
    <location>
        <begin position="25"/>
        <end position="334"/>
    </location>
</feature>
<evidence type="ECO:0000259" key="7">
    <source>
        <dbReference type="Pfam" id="PF08244"/>
    </source>
</evidence>
<dbReference type="Proteomes" id="UP000092024">
    <property type="component" value="Unassembled WGS sequence"/>
</dbReference>
<proteinExistence type="inferred from homology"/>
<dbReference type="AlphaFoldDB" id="A0A1A5YJ71"/>
<evidence type="ECO:0000313" key="8">
    <source>
        <dbReference type="EMBL" id="OBR65661.1"/>
    </source>
</evidence>
<feature type="domain" description="Glycosyl hydrolase family 32 C-terminal" evidence="7">
    <location>
        <begin position="369"/>
        <end position="464"/>
    </location>
</feature>
<dbReference type="EMBL" id="LYPA01000054">
    <property type="protein sequence ID" value="OBR65661.1"/>
    <property type="molecule type" value="Genomic_DNA"/>
</dbReference>
<evidence type="ECO:0000256" key="5">
    <source>
        <dbReference type="RuleBase" id="RU362110"/>
    </source>
</evidence>
<dbReference type="InterPro" id="IPR013189">
    <property type="entry name" value="Glyco_hydro_32_C"/>
</dbReference>
<dbReference type="Gene3D" id="2.115.10.20">
    <property type="entry name" value="Glycosyl hydrolase domain, family 43"/>
    <property type="match status" value="1"/>
</dbReference>
<dbReference type="InterPro" id="IPR051214">
    <property type="entry name" value="GH32_Enzymes"/>
</dbReference>
<evidence type="ECO:0000256" key="3">
    <source>
        <dbReference type="ARBA" id="ARBA00022801"/>
    </source>
</evidence>
<dbReference type="InterPro" id="IPR018053">
    <property type="entry name" value="Glyco_hydro_32_AS"/>
</dbReference>
<dbReference type="OrthoDB" id="9759709at2"/>
<dbReference type="PANTHER" id="PTHR43101">
    <property type="entry name" value="BETA-FRUCTOSIDASE"/>
    <property type="match status" value="1"/>
</dbReference>
<dbReference type="Gene3D" id="2.60.120.560">
    <property type="entry name" value="Exo-inulinase, domain 1"/>
    <property type="match status" value="1"/>
</dbReference>